<dbReference type="PANTHER" id="PTHR24006:SF722">
    <property type="entry name" value="UBIQUITIN CARBOXYL-TERMINAL HYDROLASE 48"/>
    <property type="match status" value="1"/>
</dbReference>
<comment type="similarity">
    <text evidence="2">Belongs to the peptidase C19 family.</text>
</comment>
<evidence type="ECO:0000256" key="5">
    <source>
        <dbReference type="ARBA" id="ARBA00022786"/>
    </source>
</evidence>
<evidence type="ECO:0000256" key="4">
    <source>
        <dbReference type="ARBA" id="ARBA00022670"/>
    </source>
</evidence>
<keyword evidence="5" id="KW-0833">Ubl conjugation pathway</keyword>
<dbReference type="VEuPathDB" id="FungiDB:C5L36_0C07260"/>
<dbReference type="Proteomes" id="UP000189274">
    <property type="component" value="Unassembled WGS sequence"/>
</dbReference>
<evidence type="ECO:0000313" key="11">
    <source>
        <dbReference type="Proteomes" id="UP000189274"/>
    </source>
</evidence>
<dbReference type="Gene3D" id="3.90.70.10">
    <property type="entry name" value="Cysteine proteinases"/>
    <property type="match status" value="2"/>
</dbReference>
<feature type="compositionally biased region" description="Basic residues" evidence="8">
    <location>
        <begin position="945"/>
        <end position="962"/>
    </location>
</feature>
<proteinExistence type="inferred from homology"/>
<organism evidence="10 11">
    <name type="scientific">Pichia kudriavzevii</name>
    <name type="common">Yeast</name>
    <name type="synonym">Issatchenkia orientalis</name>
    <dbReference type="NCBI Taxonomy" id="4909"/>
    <lineage>
        <taxon>Eukaryota</taxon>
        <taxon>Fungi</taxon>
        <taxon>Dikarya</taxon>
        <taxon>Ascomycota</taxon>
        <taxon>Saccharomycotina</taxon>
        <taxon>Pichiomycetes</taxon>
        <taxon>Pichiales</taxon>
        <taxon>Pichiaceae</taxon>
        <taxon>Pichia</taxon>
    </lineage>
</organism>
<evidence type="ECO:0000313" key="10">
    <source>
        <dbReference type="EMBL" id="ONH75867.1"/>
    </source>
</evidence>
<evidence type="ECO:0000256" key="2">
    <source>
        <dbReference type="ARBA" id="ARBA00009085"/>
    </source>
</evidence>
<dbReference type="GO" id="GO:0005829">
    <property type="term" value="C:cytosol"/>
    <property type="evidence" value="ECO:0007669"/>
    <property type="project" value="TreeGrafter"/>
</dbReference>
<gene>
    <name evidence="10" type="ORF">BOH78_1442</name>
</gene>
<keyword evidence="7" id="KW-0788">Thiol protease</keyword>
<evidence type="ECO:0000256" key="7">
    <source>
        <dbReference type="ARBA" id="ARBA00022807"/>
    </source>
</evidence>
<protein>
    <recommendedName>
        <fullName evidence="3">ubiquitinyl hydrolase 1</fullName>
        <ecNumber evidence="3">3.4.19.12</ecNumber>
    </recommendedName>
</protein>
<evidence type="ECO:0000259" key="9">
    <source>
        <dbReference type="PROSITE" id="PS50235"/>
    </source>
</evidence>
<dbReference type="GO" id="GO:0016579">
    <property type="term" value="P:protein deubiquitination"/>
    <property type="evidence" value="ECO:0007669"/>
    <property type="project" value="InterPro"/>
</dbReference>
<dbReference type="GO" id="GO:0004843">
    <property type="term" value="F:cysteine-type deubiquitinase activity"/>
    <property type="evidence" value="ECO:0007669"/>
    <property type="project" value="UniProtKB-EC"/>
</dbReference>
<name>A0A1V2LR21_PICKU</name>
<dbReference type="Pfam" id="PF00443">
    <property type="entry name" value="UCH"/>
    <property type="match status" value="1"/>
</dbReference>
<evidence type="ECO:0000256" key="3">
    <source>
        <dbReference type="ARBA" id="ARBA00012759"/>
    </source>
</evidence>
<feature type="domain" description="USP" evidence="9">
    <location>
        <begin position="109"/>
        <end position="727"/>
    </location>
</feature>
<keyword evidence="6 10" id="KW-0378">Hydrolase</keyword>
<evidence type="ECO:0000256" key="8">
    <source>
        <dbReference type="SAM" id="MobiDB-lite"/>
    </source>
</evidence>
<feature type="region of interest" description="Disordered" evidence="8">
    <location>
        <begin position="831"/>
        <end position="867"/>
    </location>
</feature>
<comment type="catalytic activity">
    <reaction evidence="1">
        <text>Thiol-dependent hydrolysis of ester, thioester, amide, peptide and isopeptide bonds formed by the C-terminal Gly of ubiquitin (a 76-residue protein attached to proteins as an intracellular targeting signal).</text>
        <dbReference type="EC" id="3.4.19.12"/>
    </reaction>
</comment>
<evidence type="ECO:0000256" key="6">
    <source>
        <dbReference type="ARBA" id="ARBA00022801"/>
    </source>
</evidence>
<feature type="region of interest" description="Disordered" evidence="8">
    <location>
        <begin position="916"/>
        <end position="962"/>
    </location>
</feature>
<dbReference type="InterPro" id="IPR038765">
    <property type="entry name" value="Papain-like_cys_pep_sf"/>
</dbReference>
<accession>A0A1V2LR21</accession>
<dbReference type="GO" id="GO:0005634">
    <property type="term" value="C:nucleus"/>
    <property type="evidence" value="ECO:0007669"/>
    <property type="project" value="UniProtKB-SubCell"/>
</dbReference>
<feature type="region of interest" description="Disordered" evidence="8">
    <location>
        <begin position="308"/>
        <end position="332"/>
    </location>
</feature>
<comment type="caution">
    <text evidence="10">The sequence shown here is derived from an EMBL/GenBank/DDBJ whole genome shotgun (WGS) entry which is preliminary data.</text>
</comment>
<feature type="compositionally biased region" description="Polar residues" evidence="8">
    <location>
        <begin position="831"/>
        <end position="849"/>
    </location>
</feature>
<dbReference type="InterPro" id="IPR028889">
    <property type="entry name" value="USP"/>
</dbReference>
<keyword evidence="4" id="KW-0645">Protease</keyword>
<dbReference type="InterPro" id="IPR050164">
    <property type="entry name" value="Peptidase_C19"/>
</dbReference>
<dbReference type="InterPro" id="IPR001394">
    <property type="entry name" value="Peptidase_C19_UCH"/>
</dbReference>
<dbReference type="PROSITE" id="PS50235">
    <property type="entry name" value="USP_3"/>
    <property type="match status" value="1"/>
</dbReference>
<sequence>MKVPSNYHGVLLFDDAEPKTPVKLSMERKAIFRQVVSLLSSNLGKNAAKNPENNRLVAVMITLLNLEANTPANVHLAYKFFRLYQLSFEGKLISCQGTNRNRHGEINLVGMDNFWKTTCYLDSLLVALFYSNSSFDYLLDQTVDPTLSPELQKQAERLKVMLRFITNLLRAGEHINIFIMYQLLLVLNSMGFEMFLSGKQQDSLQAFELLAESLSLPLLTLKLDIIHTGELSVNDDLRLIGERSLMISIPPNTSVTEPPITLEECLNSYFNNSITVRRHIDNKKSFSMSPMTPVVHNFQPYIENDAISTPSSSYVPPPRESTYMEGRGGTAGKADENAIQQEDTEVLLSDNEEELNEYKKLGILTSSVSIINKARRASSLANSKPIYKVRNAEDDISECISPSQSATTADEELTPSGSCVSSLVNGSLQTPSVLNQRSLTPSLVEYSPSENVNRSNTLDSSLMGSYKNFTQKLERQRTRSSTLTSVLNNVTTINPTRLTRRESSVSNTEVSLPAWMYLQLLPYYTDPEIKLTVENHEEYYRRRTSRSKTIESAQQLKNDATSAKENFKELRDMNPFDEESSFDKRFGNKRPVVPICLKRYTWNDRGQPVKNNRKVIIPEIIKYPYFIAEDRSKPGYVDFKRSYDHKAPHGSFMLVLLSCVCHRGSSINSGHYVTVTRKRNYDIYKPENKSDWLIFNDLEDGKEKVKQVTFDEAMEQEDPYLLFYGIYELDTPSPQILQGFKENFWGRKQSVVSGFSAVSDFSENTLQEKPNDELKITSATKHVMLGLSGLTLNKSRNKTTSAENDDVFEDYYWYDDSSLSKIKSNGSCLNKAASSNPPSTITSAVSSTKQESDEEDDDKVINNEKEEDAIYPFEEKGLDGYYDESTDPLSKRSYRKSINMDVEKVHPVISINSNGKTLVSIPKLESKSTNASSAQKKSKQTSESKHHKKKTSVKKLLKKVFS</sequence>
<dbReference type="SUPFAM" id="SSF54001">
    <property type="entry name" value="Cysteine proteinases"/>
    <property type="match status" value="2"/>
</dbReference>
<dbReference type="EMBL" id="MQVM01000005">
    <property type="protein sequence ID" value="ONH75867.1"/>
    <property type="molecule type" value="Genomic_DNA"/>
</dbReference>
<evidence type="ECO:0000256" key="1">
    <source>
        <dbReference type="ARBA" id="ARBA00000707"/>
    </source>
</evidence>
<dbReference type="GO" id="GO:0006508">
    <property type="term" value="P:proteolysis"/>
    <property type="evidence" value="ECO:0007669"/>
    <property type="project" value="UniProtKB-KW"/>
</dbReference>
<reference evidence="11" key="1">
    <citation type="journal article" date="2017" name="Genome Announc.">
        <title>Genome sequences of Cyberlindnera fabianii 65, Pichia kudriavzevii 129, and Saccharomyces cerevisiae 131 isolated from fermented masau fruits in Zimbabwe.</title>
        <authorList>
            <person name="van Rijswijck I.M.H."/>
            <person name="Derks M.F.L."/>
            <person name="Abee T."/>
            <person name="de Ridder D."/>
            <person name="Smid E.J."/>
        </authorList>
    </citation>
    <scope>NUCLEOTIDE SEQUENCE [LARGE SCALE GENOMIC DNA]</scope>
    <source>
        <strain evidence="11">129</strain>
    </source>
</reference>
<dbReference type="EC" id="3.4.19.12" evidence="3"/>
<dbReference type="AlphaFoldDB" id="A0A1V2LR21"/>
<dbReference type="PANTHER" id="PTHR24006">
    <property type="entry name" value="UBIQUITIN CARBOXYL-TERMINAL HYDROLASE"/>
    <property type="match status" value="1"/>
</dbReference>